<protein>
    <submittedName>
        <fullName evidence="1">Uncharacterized protein</fullName>
    </submittedName>
</protein>
<reference evidence="1" key="1">
    <citation type="journal article" date="2014" name="Front. Microbiol.">
        <title>High frequency of phylogenetically diverse reductive dehalogenase-homologous genes in deep subseafloor sedimentary metagenomes.</title>
        <authorList>
            <person name="Kawai M."/>
            <person name="Futagami T."/>
            <person name="Toyoda A."/>
            <person name="Takaki Y."/>
            <person name="Nishi S."/>
            <person name="Hori S."/>
            <person name="Arai W."/>
            <person name="Tsubouchi T."/>
            <person name="Morono Y."/>
            <person name="Uchiyama I."/>
            <person name="Ito T."/>
            <person name="Fujiyama A."/>
            <person name="Inagaki F."/>
            <person name="Takami H."/>
        </authorList>
    </citation>
    <scope>NUCLEOTIDE SEQUENCE</scope>
    <source>
        <strain evidence="1">Expedition CK06-06</strain>
    </source>
</reference>
<sequence>LPRGFIIRSKLKPKGVHLLWLIDYENVTEGGSL</sequence>
<accession>X1Q328</accession>
<proteinExistence type="predicted"/>
<gene>
    <name evidence="1" type="ORF">S12H4_05248</name>
</gene>
<organism evidence="1">
    <name type="scientific">marine sediment metagenome</name>
    <dbReference type="NCBI Taxonomy" id="412755"/>
    <lineage>
        <taxon>unclassified sequences</taxon>
        <taxon>metagenomes</taxon>
        <taxon>ecological metagenomes</taxon>
    </lineage>
</organism>
<dbReference type="AlphaFoldDB" id="X1Q328"/>
<evidence type="ECO:0000313" key="1">
    <source>
        <dbReference type="EMBL" id="GAI62937.1"/>
    </source>
</evidence>
<feature type="non-terminal residue" evidence="1">
    <location>
        <position position="1"/>
    </location>
</feature>
<name>X1Q328_9ZZZZ</name>
<comment type="caution">
    <text evidence="1">The sequence shown here is derived from an EMBL/GenBank/DDBJ whole genome shotgun (WGS) entry which is preliminary data.</text>
</comment>
<dbReference type="EMBL" id="BARW01001714">
    <property type="protein sequence ID" value="GAI62937.1"/>
    <property type="molecule type" value="Genomic_DNA"/>
</dbReference>